<evidence type="ECO:0000256" key="3">
    <source>
        <dbReference type="ARBA" id="ARBA00018782"/>
    </source>
</evidence>
<comment type="similarity">
    <text evidence="2">Belongs to the NifU family.</text>
</comment>
<evidence type="ECO:0000256" key="4">
    <source>
        <dbReference type="ARBA" id="ARBA00022946"/>
    </source>
</evidence>
<keyword evidence="6" id="KW-0479">Metal-binding</keyword>
<dbReference type="InterPro" id="IPR036498">
    <property type="entry name" value="Nfu/NifU_N_sf"/>
</dbReference>
<organism evidence="9 10">
    <name type="scientific">Pseudolycoriella hygida</name>
    <dbReference type="NCBI Taxonomy" id="35572"/>
    <lineage>
        <taxon>Eukaryota</taxon>
        <taxon>Metazoa</taxon>
        <taxon>Ecdysozoa</taxon>
        <taxon>Arthropoda</taxon>
        <taxon>Hexapoda</taxon>
        <taxon>Insecta</taxon>
        <taxon>Pterygota</taxon>
        <taxon>Neoptera</taxon>
        <taxon>Endopterygota</taxon>
        <taxon>Diptera</taxon>
        <taxon>Nematocera</taxon>
        <taxon>Sciaroidea</taxon>
        <taxon>Sciaridae</taxon>
        <taxon>Pseudolycoriella</taxon>
    </lineage>
</organism>
<dbReference type="InterPro" id="IPR045324">
    <property type="entry name" value="Small_multidrug_res"/>
</dbReference>
<dbReference type="Proteomes" id="UP001151699">
    <property type="component" value="Chromosome A"/>
</dbReference>
<reference evidence="9" key="1">
    <citation type="submission" date="2022-07" db="EMBL/GenBank/DDBJ databases">
        <authorList>
            <person name="Trinca V."/>
            <person name="Uliana J.V.C."/>
            <person name="Torres T.T."/>
            <person name="Ward R.J."/>
            <person name="Monesi N."/>
        </authorList>
    </citation>
    <scope>NUCLEOTIDE SEQUENCE</scope>
    <source>
        <strain evidence="9">HSMRA1968</strain>
        <tissue evidence="9">Whole embryos</tissue>
    </source>
</reference>
<keyword evidence="7" id="KW-0812">Transmembrane</keyword>
<dbReference type="InterPro" id="IPR014824">
    <property type="entry name" value="Nfu/NifU_N"/>
</dbReference>
<dbReference type="GO" id="GO:0051536">
    <property type="term" value="F:iron-sulfur cluster binding"/>
    <property type="evidence" value="ECO:0007669"/>
    <property type="project" value="UniProtKB-KW"/>
</dbReference>
<feature type="domain" description="Scaffold protein Nfu/NifU N-terminal" evidence="8">
    <location>
        <begin position="76"/>
        <end position="145"/>
    </location>
</feature>
<dbReference type="SMART" id="SM00932">
    <property type="entry name" value="Nfu_N"/>
    <property type="match status" value="1"/>
</dbReference>
<dbReference type="Gene3D" id="3.30.300.130">
    <property type="entry name" value="Fe-S cluster assembly (FSCA)"/>
    <property type="match status" value="1"/>
</dbReference>
<feature type="non-terminal residue" evidence="9">
    <location>
        <position position="1"/>
    </location>
</feature>
<dbReference type="Pfam" id="PF00893">
    <property type="entry name" value="Multi_Drug_Res"/>
    <property type="match status" value="1"/>
</dbReference>
<evidence type="ECO:0000259" key="8">
    <source>
        <dbReference type="SMART" id="SM00932"/>
    </source>
</evidence>
<evidence type="ECO:0000256" key="1">
    <source>
        <dbReference type="ARBA" id="ARBA00002175"/>
    </source>
</evidence>
<dbReference type="Gene3D" id="3.30.1370.70">
    <property type="entry name" value="Scaffold protein Nfu/NifU, N-terminal domain"/>
    <property type="match status" value="2"/>
</dbReference>
<dbReference type="Gene3D" id="1.10.3730.20">
    <property type="match status" value="1"/>
</dbReference>
<evidence type="ECO:0000256" key="2">
    <source>
        <dbReference type="ARBA" id="ARBA00006420"/>
    </source>
</evidence>
<comment type="caution">
    <text evidence="9">The sequence shown here is derived from an EMBL/GenBank/DDBJ whole genome shotgun (WGS) entry which is preliminary data.</text>
</comment>
<feature type="transmembrane region" description="Helical" evidence="7">
    <location>
        <begin position="46"/>
        <end position="64"/>
    </location>
</feature>
<dbReference type="GO" id="GO:0005506">
    <property type="term" value="F:iron ion binding"/>
    <property type="evidence" value="ECO:0007669"/>
    <property type="project" value="InterPro"/>
</dbReference>
<name>A0A9Q0N8X6_9DIPT</name>
<sequence>MGMSGFLLYLAQKNIPMGTAYAVWTGVGIVGTFLVGVLLYADHSSFVHYVGIMLIVSGITCLNVRKGCDIKVYVFIQTEVTPNPHAIKFFPNLSVSPEQPFHFNNAEEAKSCSSDFITITKEEQGDWLTLKPEILMTIMDYFTAGFPVFYYQQGKSSASDSEELSEIEQQIIEIIDSRVRPSVAMDGGDIIYRGFEKGIVKLELRGACLGCPSSTITLKNGIESMLKHFIPEVEAVEAIE</sequence>
<comment type="function">
    <text evidence="1">Molecular scaffold for [Fe-S] cluster assembly of mitochondrial iron-sulfur proteins.</text>
</comment>
<dbReference type="Pfam" id="PF08712">
    <property type="entry name" value="Nfu_N"/>
    <property type="match status" value="1"/>
</dbReference>
<dbReference type="Pfam" id="PF01106">
    <property type="entry name" value="NifU"/>
    <property type="match status" value="1"/>
</dbReference>
<dbReference type="GO" id="GO:0005886">
    <property type="term" value="C:plasma membrane"/>
    <property type="evidence" value="ECO:0007669"/>
    <property type="project" value="InterPro"/>
</dbReference>
<keyword evidence="10" id="KW-1185">Reference proteome</keyword>
<keyword evidence="4" id="KW-0809">Transit peptide</keyword>
<dbReference type="GO" id="GO:0022857">
    <property type="term" value="F:transmembrane transporter activity"/>
    <property type="evidence" value="ECO:0007669"/>
    <property type="project" value="InterPro"/>
</dbReference>
<evidence type="ECO:0000313" key="9">
    <source>
        <dbReference type="EMBL" id="KAJ6645061.1"/>
    </source>
</evidence>
<dbReference type="PANTHER" id="PTHR11178">
    <property type="entry name" value="IRON-SULFUR CLUSTER SCAFFOLD PROTEIN NFU-RELATED"/>
    <property type="match status" value="1"/>
</dbReference>
<keyword evidence="6" id="KW-0411">Iron-sulfur</keyword>
<dbReference type="SUPFAM" id="SSF103481">
    <property type="entry name" value="Multidrug resistance efflux transporter EmrE"/>
    <property type="match status" value="1"/>
</dbReference>
<dbReference type="OrthoDB" id="565552at2759"/>
<dbReference type="SUPFAM" id="SSF117916">
    <property type="entry name" value="Fe-S cluster assembly (FSCA) domain-like"/>
    <property type="match status" value="1"/>
</dbReference>
<gene>
    <name evidence="9" type="ORF">Bhyg_00262</name>
</gene>
<keyword evidence="7" id="KW-1133">Transmembrane helix</keyword>
<feature type="transmembrane region" description="Helical" evidence="7">
    <location>
        <begin position="21"/>
        <end position="40"/>
    </location>
</feature>
<evidence type="ECO:0000256" key="6">
    <source>
        <dbReference type="ARBA" id="ARBA00023014"/>
    </source>
</evidence>
<dbReference type="EMBL" id="WJQU01000001">
    <property type="protein sequence ID" value="KAJ6645061.1"/>
    <property type="molecule type" value="Genomic_DNA"/>
</dbReference>
<keyword evidence="5" id="KW-0408">Iron</keyword>
<accession>A0A9Q0N8X6</accession>
<dbReference type="SUPFAM" id="SSF110836">
    <property type="entry name" value="Hypothetical protein SAV1430"/>
    <property type="match status" value="1"/>
</dbReference>
<keyword evidence="7" id="KW-0472">Membrane</keyword>
<dbReference type="PANTHER" id="PTHR11178:SF1">
    <property type="entry name" value="NFU1 IRON-SULFUR CLUSTER SCAFFOLD HOMOLOG, MITOCHONDRIAL"/>
    <property type="match status" value="1"/>
</dbReference>
<dbReference type="GO" id="GO:0005739">
    <property type="term" value="C:mitochondrion"/>
    <property type="evidence" value="ECO:0007669"/>
    <property type="project" value="TreeGrafter"/>
</dbReference>
<evidence type="ECO:0000256" key="5">
    <source>
        <dbReference type="ARBA" id="ARBA00023004"/>
    </source>
</evidence>
<dbReference type="FunFam" id="3.30.300.130:FF:000001">
    <property type="entry name" value="NFU1 iron-sulfur cluster scaffold"/>
    <property type="match status" value="1"/>
</dbReference>
<proteinExistence type="inferred from homology"/>
<dbReference type="GO" id="GO:0016226">
    <property type="term" value="P:iron-sulfur cluster assembly"/>
    <property type="evidence" value="ECO:0007669"/>
    <property type="project" value="InterPro"/>
</dbReference>
<evidence type="ECO:0000256" key="7">
    <source>
        <dbReference type="SAM" id="Phobius"/>
    </source>
</evidence>
<dbReference type="InterPro" id="IPR034904">
    <property type="entry name" value="FSCA_dom_sf"/>
</dbReference>
<dbReference type="InterPro" id="IPR001075">
    <property type="entry name" value="NIF_FeS_clus_asmbl_NifU_C"/>
</dbReference>
<dbReference type="InterPro" id="IPR037185">
    <property type="entry name" value="EmrE-like"/>
</dbReference>
<protein>
    <recommendedName>
        <fullName evidence="3">NFU1 iron-sulfur cluster scaffold homolog, mitochondrial</fullName>
    </recommendedName>
</protein>
<dbReference type="AlphaFoldDB" id="A0A9Q0N8X6"/>
<evidence type="ECO:0000313" key="10">
    <source>
        <dbReference type="Proteomes" id="UP001151699"/>
    </source>
</evidence>